<feature type="compositionally biased region" description="Basic and acidic residues" evidence="2">
    <location>
        <begin position="580"/>
        <end position="604"/>
    </location>
</feature>
<evidence type="ECO:0000313" key="4">
    <source>
        <dbReference type="Proteomes" id="UP001162640"/>
    </source>
</evidence>
<feature type="coiled-coil region" evidence="1">
    <location>
        <begin position="204"/>
        <end position="231"/>
    </location>
</feature>
<protein>
    <submittedName>
        <fullName evidence="3">Uncharacterized protein</fullName>
    </submittedName>
</protein>
<feature type="coiled-coil region" evidence="1">
    <location>
        <begin position="444"/>
        <end position="475"/>
    </location>
</feature>
<dbReference type="Proteomes" id="UP001162640">
    <property type="component" value="Unassembled WGS sequence"/>
</dbReference>
<keyword evidence="1" id="KW-0175">Coiled coil</keyword>
<evidence type="ECO:0000256" key="2">
    <source>
        <dbReference type="SAM" id="MobiDB-lite"/>
    </source>
</evidence>
<organism evidence="3 4">
    <name type="scientific">Triparma laevis f. inornata</name>
    <dbReference type="NCBI Taxonomy" id="1714386"/>
    <lineage>
        <taxon>Eukaryota</taxon>
        <taxon>Sar</taxon>
        <taxon>Stramenopiles</taxon>
        <taxon>Ochrophyta</taxon>
        <taxon>Bolidophyceae</taxon>
        <taxon>Parmales</taxon>
        <taxon>Triparmaceae</taxon>
        <taxon>Triparma</taxon>
    </lineage>
</organism>
<gene>
    <name evidence="3" type="ORF">TL16_g05110</name>
</gene>
<reference evidence="4" key="1">
    <citation type="journal article" date="2023" name="Commun. Biol.">
        <title>Genome analysis of Parmales, the sister group of diatoms, reveals the evolutionary specialization of diatoms from phago-mixotrophs to photoautotrophs.</title>
        <authorList>
            <person name="Ban H."/>
            <person name="Sato S."/>
            <person name="Yoshikawa S."/>
            <person name="Yamada K."/>
            <person name="Nakamura Y."/>
            <person name="Ichinomiya M."/>
            <person name="Sato N."/>
            <person name="Blanc-Mathieu R."/>
            <person name="Endo H."/>
            <person name="Kuwata A."/>
            <person name="Ogata H."/>
        </authorList>
    </citation>
    <scope>NUCLEOTIDE SEQUENCE [LARGE SCALE GENOMIC DNA]</scope>
</reference>
<evidence type="ECO:0000313" key="3">
    <source>
        <dbReference type="EMBL" id="GMH69234.1"/>
    </source>
</evidence>
<feature type="compositionally biased region" description="Basic and acidic residues" evidence="2">
    <location>
        <begin position="557"/>
        <end position="570"/>
    </location>
</feature>
<feature type="compositionally biased region" description="Basic and acidic residues" evidence="2">
    <location>
        <begin position="509"/>
        <end position="536"/>
    </location>
</feature>
<proteinExistence type="predicted"/>
<name>A0A9W7AJ20_9STRA</name>
<dbReference type="AlphaFoldDB" id="A0A9W7AJ20"/>
<feature type="region of interest" description="Disordered" evidence="2">
    <location>
        <begin position="495"/>
        <end position="536"/>
    </location>
</feature>
<evidence type="ECO:0000256" key="1">
    <source>
        <dbReference type="SAM" id="Coils"/>
    </source>
</evidence>
<comment type="caution">
    <text evidence="3">The sequence shown here is derived from an EMBL/GenBank/DDBJ whole genome shotgun (WGS) entry which is preliminary data.</text>
</comment>
<accession>A0A9W7AJ20</accession>
<dbReference type="EMBL" id="BLQM01000146">
    <property type="protein sequence ID" value="GMH69234.1"/>
    <property type="molecule type" value="Genomic_DNA"/>
</dbReference>
<feature type="compositionally biased region" description="Basic and acidic residues" evidence="2">
    <location>
        <begin position="618"/>
        <end position="649"/>
    </location>
</feature>
<feature type="compositionally biased region" description="Basic and acidic residues" evidence="2">
    <location>
        <begin position="658"/>
        <end position="706"/>
    </location>
</feature>
<feature type="region of interest" description="Disordered" evidence="2">
    <location>
        <begin position="557"/>
        <end position="706"/>
    </location>
</feature>
<sequence length="706" mass="82812">MPGDYMQLTPGAIPPQIAYASPEQNDPMKLSNTRRLQPMSNDQSQKAMAVLEREFGKVFNEAMTTLNSQKTKVNSKIKENGLHDRHLLAKKEDKRSYATFDWHQHALKITMERNQLQQTILSQQRDYDKLFSQLFETTSSIIRTSISRCQKKAMFCVDSFLDRIEEANNALVHADEVEELCNERVQVMEAEFWKKTEVFQAKTITKNEKIIEELQKQIKDAHAAIEAERYASELRAMETKRFEADQRIEKEATVRERYEGIIQNLASENAVIRRELHKEIEKSHTLTNSLMIEFEKRCRNFEKNLIETLLQERDQTSPALHQKLQEHLRVVSDASSYGEPSNPGQQIGEIVATYHDKVYSDLKLKMSGRRPQQTQHNNHNHIHSAAYAESDISWNGSAENVYESQNGSRYFHDEYGEEDYSVDIDANLYLYNGPEPPPPLTEKEKELQREVQIAKMKLKQKEEEVRAKTQKAEERIMKRDMMIYNLERKVKGEEHVYPRYAPPPPPSYRRIEQLKQEEERKKQEKERQEREQWEAERKKLEEALEDELEAQRLALEKANEAGRIEGEKMRQTKAGRRAKERADKEAKENAKAEQAKKYAENEAVRRRRYTQVLSPEEQQERMKRAQEIRFKEEKAKQYLKAKEKADKDAALAARKQREKSSREVEEKKRQQEDLKKAKKLIAEQKKKKEEAEAAQKAKDAADMETL</sequence>